<comment type="caution">
    <text evidence="1">The sequence shown here is derived from an EMBL/GenBank/DDBJ whole genome shotgun (WGS) entry which is preliminary data.</text>
</comment>
<sequence length="416" mass="46595">MSKAGAVAATPIKMPPCGQARRKPSLSREVVGMVESKLAGLYVSAVPSDESSKSNNSELRIKATPGSRRGRAPLPAGGFSEPRATDDEDEQIEVPISADYTRREFDDELRCSSSPGHAGQTTADSAEVSSHESSQAADAPDRESKKVTLDDFEMLKFIGKGAYGMVYLVKHKHSDRYFAMKVLRKASILVHSRSIAFTKTERAILEAVQHPFIVKLYFAFQSDHKLFLVMEYISGGELFTHMANERVFTEEQSVFYIAELVLALNHLHKQGIIYRDLKPENILLSADGHLVLTDFGLSKTALDGDGRTNTFCGTPAYMAPEVLDQSRSYDKSVDWWSMGVLLYEMLTGRTPFKGKNHKQIYDSIIKKKVFFPKYLSPDARDILSRLLKKSPSKRLGYGPDGYAKIKQHRLFRNINW</sequence>
<dbReference type="EMBL" id="JAMZIH010006784">
    <property type="protein sequence ID" value="KAJ1673581.1"/>
    <property type="molecule type" value="Genomic_DNA"/>
</dbReference>
<gene>
    <name evidence="1" type="ORF">EV182_004959</name>
</gene>
<organism evidence="1 2">
    <name type="scientific">Spiromyces aspiralis</name>
    <dbReference type="NCBI Taxonomy" id="68401"/>
    <lineage>
        <taxon>Eukaryota</taxon>
        <taxon>Fungi</taxon>
        <taxon>Fungi incertae sedis</taxon>
        <taxon>Zoopagomycota</taxon>
        <taxon>Kickxellomycotina</taxon>
        <taxon>Kickxellomycetes</taxon>
        <taxon>Kickxellales</taxon>
        <taxon>Kickxellaceae</taxon>
        <taxon>Spiromyces</taxon>
    </lineage>
</organism>
<accession>A0ACC1HB87</accession>
<evidence type="ECO:0000313" key="2">
    <source>
        <dbReference type="Proteomes" id="UP001145114"/>
    </source>
</evidence>
<reference evidence="1" key="1">
    <citation type="submission" date="2022-06" db="EMBL/GenBank/DDBJ databases">
        <title>Phylogenomic reconstructions and comparative analyses of Kickxellomycotina fungi.</title>
        <authorList>
            <person name="Reynolds N.K."/>
            <person name="Stajich J.E."/>
            <person name="Barry K."/>
            <person name="Grigoriev I.V."/>
            <person name="Crous P."/>
            <person name="Smith M.E."/>
        </authorList>
    </citation>
    <scope>NUCLEOTIDE SEQUENCE</scope>
    <source>
        <strain evidence="1">RSA 2271</strain>
    </source>
</reference>
<protein>
    <submittedName>
        <fullName evidence="1">Uncharacterized protein</fullName>
    </submittedName>
</protein>
<proteinExistence type="predicted"/>
<evidence type="ECO:0000313" key="1">
    <source>
        <dbReference type="EMBL" id="KAJ1673581.1"/>
    </source>
</evidence>
<feature type="non-terminal residue" evidence="1">
    <location>
        <position position="416"/>
    </location>
</feature>
<name>A0ACC1HB87_9FUNG</name>
<dbReference type="Proteomes" id="UP001145114">
    <property type="component" value="Unassembled WGS sequence"/>
</dbReference>
<keyword evidence="2" id="KW-1185">Reference proteome</keyword>